<keyword evidence="3" id="KW-1185">Reference proteome</keyword>
<evidence type="ECO:0000256" key="1">
    <source>
        <dbReference type="SAM" id="SignalP"/>
    </source>
</evidence>
<organism evidence="2 3">
    <name type="scientific">Verticiella sediminum</name>
    <dbReference type="NCBI Taxonomy" id="1247510"/>
    <lineage>
        <taxon>Bacteria</taxon>
        <taxon>Pseudomonadati</taxon>
        <taxon>Pseudomonadota</taxon>
        <taxon>Betaproteobacteria</taxon>
        <taxon>Burkholderiales</taxon>
        <taxon>Alcaligenaceae</taxon>
        <taxon>Verticiella</taxon>
    </lineage>
</organism>
<sequence>MPSRLFCAAGAAALLLFASAPVRADAPFPDMLTSLDRDRLSMYEPVRRDTLAYVRKHGEPAQVAELERVLEGSARDIAPAELAGVWRCRVIKLARVPELPIVIYQDFECRITDDSEGLRLEKLTGSQRTGGTFYDIGETRLGYAGALALGDEAHIPRYGEKRARNQVGYLVPISPQRMRLEFPRPPHEADLEILELHR</sequence>
<dbReference type="InterPro" id="IPR032609">
    <property type="entry name" value="DUF4893"/>
</dbReference>
<dbReference type="AlphaFoldDB" id="A0A556AYA6"/>
<comment type="caution">
    <text evidence="2">The sequence shown here is derived from an EMBL/GenBank/DDBJ whole genome shotgun (WGS) entry which is preliminary data.</text>
</comment>
<dbReference type="Pfam" id="PF16233">
    <property type="entry name" value="DUF4893"/>
    <property type="match status" value="1"/>
</dbReference>
<feature type="signal peptide" evidence="1">
    <location>
        <begin position="1"/>
        <end position="24"/>
    </location>
</feature>
<evidence type="ECO:0000313" key="3">
    <source>
        <dbReference type="Proteomes" id="UP000318405"/>
    </source>
</evidence>
<dbReference type="EMBL" id="VLTJ01000007">
    <property type="protein sequence ID" value="TSH97911.1"/>
    <property type="molecule type" value="Genomic_DNA"/>
</dbReference>
<evidence type="ECO:0000313" key="2">
    <source>
        <dbReference type="EMBL" id="TSH97911.1"/>
    </source>
</evidence>
<reference evidence="2 3" key="1">
    <citation type="submission" date="2019-07" db="EMBL/GenBank/DDBJ databases">
        <title>Qingshengfaniella alkalisoli gen. nov., sp. nov., isolated from saline soil.</title>
        <authorList>
            <person name="Xu L."/>
            <person name="Huang X.-X."/>
            <person name="Sun J.-Q."/>
        </authorList>
    </citation>
    <scope>NUCLEOTIDE SEQUENCE [LARGE SCALE GENOMIC DNA]</scope>
    <source>
        <strain evidence="2 3">DSM 27279</strain>
    </source>
</reference>
<dbReference type="RefSeq" id="WP_143946793.1">
    <property type="nucleotide sequence ID" value="NZ_BAABMB010000004.1"/>
</dbReference>
<accession>A0A556AYA6</accession>
<feature type="chain" id="PRO_5021711109" evidence="1">
    <location>
        <begin position="25"/>
        <end position="198"/>
    </location>
</feature>
<keyword evidence="1" id="KW-0732">Signal</keyword>
<name>A0A556AYA6_9BURK</name>
<gene>
    <name evidence="2" type="ORF">FOZ76_03725</name>
</gene>
<dbReference type="OrthoDB" id="9153930at2"/>
<proteinExistence type="predicted"/>
<protein>
    <submittedName>
        <fullName evidence="2">DUF4893 domain-containing protein</fullName>
    </submittedName>
</protein>
<dbReference type="Proteomes" id="UP000318405">
    <property type="component" value="Unassembled WGS sequence"/>
</dbReference>